<evidence type="ECO:0000256" key="1">
    <source>
        <dbReference type="SAM" id="MobiDB-lite"/>
    </source>
</evidence>
<dbReference type="Proteomes" id="UP001156831">
    <property type="component" value="Unassembled WGS sequence"/>
</dbReference>
<keyword evidence="3" id="KW-1185">Reference proteome</keyword>
<evidence type="ECO:0000313" key="2">
    <source>
        <dbReference type="EMBL" id="MDH5830814.1"/>
    </source>
</evidence>
<reference evidence="2 3" key="1">
    <citation type="submission" date="2023-04" db="EMBL/GenBank/DDBJ databases">
        <title>Luteimonas sp. M1R5S18.</title>
        <authorList>
            <person name="Sun J.-Q."/>
        </authorList>
    </citation>
    <scope>NUCLEOTIDE SEQUENCE [LARGE SCALE GENOMIC DNA]</scope>
    <source>
        <strain evidence="2 3">M1R5S18</strain>
    </source>
</reference>
<proteinExistence type="predicted"/>
<organism evidence="2 3">
    <name type="scientific">Luteimonas rhizosphaericola</name>
    <dbReference type="NCBI Taxonomy" id="3042024"/>
    <lineage>
        <taxon>Bacteria</taxon>
        <taxon>Pseudomonadati</taxon>
        <taxon>Pseudomonadota</taxon>
        <taxon>Gammaproteobacteria</taxon>
        <taxon>Lysobacterales</taxon>
        <taxon>Lysobacteraceae</taxon>
        <taxon>Luteimonas</taxon>
    </lineage>
</organism>
<sequence>MVGLLALAACAAAGGGREGAGTAHGDADSRQSAPSMTQAPTTSAPQGTFSGAWQACAGTSSPEECSRYLLVQRGDRICGIWSYVASGQAYEGRVVARAMSATQARRTHVCGRPGSETDTECVDSWQRIDRPLLLCDGKLGDMARADGECFADYEAAPSLEREWTALQAEPWVHDCLSNGP</sequence>
<feature type="region of interest" description="Disordered" evidence="1">
    <location>
        <begin position="16"/>
        <end position="45"/>
    </location>
</feature>
<protein>
    <recommendedName>
        <fullName evidence="4">Lipoprotein</fullName>
    </recommendedName>
</protein>
<feature type="compositionally biased region" description="Polar residues" evidence="1">
    <location>
        <begin position="30"/>
        <end position="45"/>
    </location>
</feature>
<comment type="caution">
    <text evidence="2">The sequence shown here is derived from an EMBL/GenBank/DDBJ whole genome shotgun (WGS) entry which is preliminary data.</text>
</comment>
<evidence type="ECO:0000313" key="3">
    <source>
        <dbReference type="Proteomes" id="UP001156831"/>
    </source>
</evidence>
<name>A0ABT6JJE7_9GAMM</name>
<dbReference type="RefSeq" id="WP_280601671.1">
    <property type="nucleotide sequence ID" value="NZ_JARXRN010000025.1"/>
</dbReference>
<evidence type="ECO:0008006" key="4">
    <source>
        <dbReference type="Google" id="ProtNLM"/>
    </source>
</evidence>
<accession>A0ABT6JJE7</accession>
<gene>
    <name evidence="2" type="ORF">QFW80_09850</name>
</gene>
<dbReference type="EMBL" id="JARXRN010000025">
    <property type="protein sequence ID" value="MDH5830814.1"/>
    <property type="molecule type" value="Genomic_DNA"/>
</dbReference>